<accession>A0A8S9YL36</accession>
<keyword evidence="2" id="KW-1185">Reference proteome</keyword>
<dbReference type="AlphaFoldDB" id="A0A8S9YL36"/>
<reference evidence="1" key="1">
    <citation type="submission" date="2019-07" db="EMBL/GenBank/DDBJ databases">
        <title>Annotation for the trematode Paragonimus miyazaki's.</title>
        <authorList>
            <person name="Choi Y.-J."/>
        </authorList>
    </citation>
    <scope>NUCLEOTIDE SEQUENCE</scope>
    <source>
        <strain evidence="1">Japan</strain>
    </source>
</reference>
<dbReference type="EMBL" id="JTDE01005862">
    <property type="protein sequence ID" value="KAF7246789.1"/>
    <property type="molecule type" value="Genomic_DNA"/>
</dbReference>
<gene>
    <name evidence="1" type="ORF">EG68_09893</name>
</gene>
<proteinExistence type="predicted"/>
<name>A0A8S9YL36_9TREM</name>
<comment type="caution">
    <text evidence="1">The sequence shown here is derived from an EMBL/GenBank/DDBJ whole genome shotgun (WGS) entry which is preliminary data.</text>
</comment>
<dbReference type="OrthoDB" id="6312472at2759"/>
<evidence type="ECO:0000313" key="2">
    <source>
        <dbReference type="Proteomes" id="UP000822476"/>
    </source>
</evidence>
<evidence type="ECO:0000313" key="1">
    <source>
        <dbReference type="EMBL" id="KAF7246789.1"/>
    </source>
</evidence>
<organism evidence="1 2">
    <name type="scientific">Paragonimus skrjabini miyazakii</name>
    <dbReference type="NCBI Taxonomy" id="59628"/>
    <lineage>
        <taxon>Eukaryota</taxon>
        <taxon>Metazoa</taxon>
        <taxon>Spiralia</taxon>
        <taxon>Lophotrochozoa</taxon>
        <taxon>Platyhelminthes</taxon>
        <taxon>Trematoda</taxon>
        <taxon>Digenea</taxon>
        <taxon>Plagiorchiida</taxon>
        <taxon>Troglotremata</taxon>
        <taxon>Troglotrematidae</taxon>
        <taxon>Paragonimus</taxon>
    </lineage>
</organism>
<dbReference type="Proteomes" id="UP000822476">
    <property type="component" value="Unassembled WGS sequence"/>
</dbReference>
<sequence>MSHTNEVHSSGFNDCNHLVAIGLIQFDLKTER</sequence>
<protein>
    <submittedName>
        <fullName evidence="1">Uncharacterized protein</fullName>
    </submittedName>
</protein>